<evidence type="ECO:0000313" key="1">
    <source>
        <dbReference type="EMBL" id="KAJ3203742.1"/>
    </source>
</evidence>
<proteinExistence type="predicted"/>
<dbReference type="AlphaFoldDB" id="A0AAD5TUD9"/>
<name>A0AAD5TUD9_9FUNG</name>
<reference evidence="1" key="1">
    <citation type="submission" date="2020-05" db="EMBL/GenBank/DDBJ databases">
        <title>Phylogenomic resolution of chytrid fungi.</title>
        <authorList>
            <person name="Stajich J.E."/>
            <person name="Amses K."/>
            <person name="Simmons R."/>
            <person name="Seto K."/>
            <person name="Myers J."/>
            <person name="Bonds A."/>
            <person name="Quandt C.A."/>
            <person name="Barry K."/>
            <person name="Liu P."/>
            <person name="Grigoriev I."/>
            <person name="Longcore J.E."/>
            <person name="James T.Y."/>
        </authorList>
    </citation>
    <scope>NUCLEOTIDE SEQUENCE</scope>
    <source>
        <strain evidence="1">JEL0476</strain>
    </source>
</reference>
<dbReference type="GO" id="GO:0005634">
    <property type="term" value="C:nucleus"/>
    <property type="evidence" value="ECO:0007669"/>
    <property type="project" value="TreeGrafter"/>
</dbReference>
<dbReference type="EMBL" id="JADGJW010001385">
    <property type="protein sequence ID" value="KAJ3203742.1"/>
    <property type="molecule type" value="Genomic_DNA"/>
</dbReference>
<dbReference type="GO" id="GO:0000307">
    <property type="term" value="C:cyclin-dependent protein kinase holoenzyme complex"/>
    <property type="evidence" value="ECO:0007669"/>
    <property type="project" value="TreeGrafter"/>
</dbReference>
<dbReference type="GO" id="GO:0016538">
    <property type="term" value="F:cyclin-dependent protein serine/threonine kinase regulator activity"/>
    <property type="evidence" value="ECO:0007669"/>
    <property type="project" value="TreeGrafter"/>
</dbReference>
<gene>
    <name evidence="1" type="ORF">HK099_001385</name>
</gene>
<sequence length="168" mass="19669">MNYHNPQSTSSTINPSKNLVQCINHAQNLIDLCCKVLRYYYPTIEDSHLTPLESFVTELIKATNVNFSMLQLSLIYISKLHDFQSEERKLLKQHPMFSCRRRMFLASLLISVKILQEKAPKNNCWAKTCGIPLKEINESERLVLQVLDFKLFVPAELFNYYRKRIAEL</sequence>
<keyword evidence="2" id="KW-1185">Reference proteome</keyword>
<dbReference type="InterPro" id="IPR036915">
    <property type="entry name" value="Cyclin-like_sf"/>
</dbReference>
<dbReference type="SUPFAM" id="SSF47954">
    <property type="entry name" value="Cyclin-like"/>
    <property type="match status" value="1"/>
</dbReference>
<dbReference type="Gene3D" id="1.10.472.10">
    <property type="entry name" value="Cyclin-like"/>
    <property type="match status" value="1"/>
</dbReference>
<dbReference type="InterPro" id="IPR013922">
    <property type="entry name" value="Cyclin_PHO80-like"/>
</dbReference>
<dbReference type="PANTHER" id="PTHR15615:SF27">
    <property type="entry name" value="PHO85 CYCLIN CLG1"/>
    <property type="match status" value="1"/>
</dbReference>
<accession>A0AAD5TUD9</accession>
<dbReference type="Pfam" id="PF08613">
    <property type="entry name" value="Cyclin"/>
    <property type="match status" value="1"/>
</dbReference>
<comment type="caution">
    <text evidence="1">The sequence shown here is derived from an EMBL/GenBank/DDBJ whole genome shotgun (WGS) entry which is preliminary data.</text>
</comment>
<protein>
    <recommendedName>
        <fullName evidence="3">Cyclin N-terminal domain-containing protein</fullName>
    </recommendedName>
</protein>
<organism evidence="1 2">
    <name type="scientific">Clydaea vesicula</name>
    <dbReference type="NCBI Taxonomy" id="447962"/>
    <lineage>
        <taxon>Eukaryota</taxon>
        <taxon>Fungi</taxon>
        <taxon>Fungi incertae sedis</taxon>
        <taxon>Chytridiomycota</taxon>
        <taxon>Chytridiomycota incertae sedis</taxon>
        <taxon>Chytridiomycetes</taxon>
        <taxon>Lobulomycetales</taxon>
        <taxon>Lobulomycetaceae</taxon>
        <taxon>Clydaea</taxon>
    </lineage>
</organism>
<dbReference type="PANTHER" id="PTHR15615">
    <property type="match status" value="1"/>
</dbReference>
<dbReference type="CDD" id="cd20557">
    <property type="entry name" value="CYCLIN_ScPCL1-like"/>
    <property type="match status" value="1"/>
</dbReference>
<dbReference type="Proteomes" id="UP001211065">
    <property type="component" value="Unassembled WGS sequence"/>
</dbReference>
<evidence type="ECO:0008006" key="3">
    <source>
        <dbReference type="Google" id="ProtNLM"/>
    </source>
</evidence>
<evidence type="ECO:0000313" key="2">
    <source>
        <dbReference type="Proteomes" id="UP001211065"/>
    </source>
</evidence>
<dbReference type="GO" id="GO:0019901">
    <property type="term" value="F:protein kinase binding"/>
    <property type="evidence" value="ECO:0007669"/>
    <property type="project" value="InterPro"/>
</dbReference>